<dbReference type="GO" id="GO:0016874">
    <property type="term" value="F:ligase activity"/>
    <property type="evidence" value="ECO:0007669"/>
    <property type="project" value="UniProtKB-KW"/>
</dbReference>
<dbReference type="PANTHER" id="PTHR22955">
    <property type="entry name" value="RETROTRANSPOSON"/>
    <property type="match status" value="1"/>
</dbReference>
<feature type="non-terminal residue" evidence="1">
    <location>
        <position position="175"/>
    </location>
</feature>
<proteinExistence type="predicted"/>
<dbReference type="PANTHER" id="PTHR22955:SF77">
    <property type="entry name" value="ASPARTIC PUTATIVE DOMAIN-CONTAINING PROTEIN-RELATED"/>
    <property type="match status" value="1"/>
</dbReference>
<keyword evidence="1" id="KW-0436">Ligase</keyword>
<name>A0A0A9Z407_LYGHE</name>
<feature type="non-terminal residue" evidence="1">
    <location>
        <position position="1"/>
    </location>
</feature>
<sequence>VYLRASQGDAVSLTMLKAKTKVAPLKSLTVPRLELCGTLLLARIIESLHRLRQTLTIQEVFCFTDSTIVLAWLKTPTYLLQTFAANRVQQVLDITDLHSWHHVRGSDNPADVGSRGLSPSALQSNALWWSGPAWCHEPIDTWPISTDTSQVHVPEMKHNVLSLITVKNSTNFLNF</sequence>
<evidence type="ECO:0000313" key="1">
    <source>
        <dbReference type="EMBL" id="JAG38068.1"/>
    </source>
</evidence>
<protein>
    <submittedName>
        <fullName evidence="1">Glutamate--tRNA ligase 1</fullName>
    </submittedName>
</protein>
<organism evidence="1">
    <name type="scientific">Lygus hesperus</name>
    <name type="common">Western plant bug</name>
    <dbReference type="NCBI Taxonomy" id="30085"/>
    <lineage>
        <taxon>Eukaryota</taxon>
        <taxon>Metazoa</taxon>
        <taxon>Ecdysozoa</taxon>
        <taxon>Arthropoda</taxon>
        <taxon>Hexapoda</taxon>
        <taxon>Insecta</taxon>
        <taxon>Pterygota</taxon>
        <taxon>Neoptera</taxon>
        <taxon>Paraneoptera</taxon>
        <taxon>Hemiptera</taxon>
        <taxon>Heteroptera</taxon>
        <taxon>Panheteroptera</taxon>
        <taxon>Cimicomorpha</taxon>
        <taxon>Miridae</taxon>
        <taxon>Mirini</taxon>
        <taxon>Lygus</taxon>
    </lineage>
</organism>
<reference evidence="1" key="2">
    <citation type="submission" date="2014-07" db="EMBL/GenBank/DDBJ databases">
        <authorList>
            <person name="Hull J."/>
        </authorList>
    </citation>
    <scope>NUCLEOTIDE SEQUENCE</scope>
</reference>
<accession>A0A0A9Z407</accession>
<reference evidence="1" key="1">
    <citation type="journal article" date="2014" name="PLoS ONE">
        <title>Transcriptome-Based Identification of ABC Transporters in the Western Tarnished Plant Bug Lygus hesperus.</title>
        <authorList>
            <person name="Hull J.J."/>
            <person name="Chaney K."/>
            <person name="Geib S.M."/>
            <person name="Fabrick J.A."/>
            <person name="Brent C.S."/>
            <person name="Walsh D."/>
            <person name="Lavine L.C."/>
        </authorList>
    </citation>
    <scope>NUCLEOTIDE SEQUENCE</scope>
</reference>
<dbReference type="InterPro" id="IPR008042">
    <property type="entry name" value="Retrotrans_Pao"/>
</dbReference>
<dbReference type="Pfam" id="PF05380">
    <property type="entry name" value="Peptidase_A17"/>
    <property type="match status" value="1"/>
</dbReference>
<dbReference type="AlphaFoldDB" id="A0A0A9Z407"/>
<gene>
    <name evidence="1" type="primary">gltX1_0</name>
    <name evidence="1" type="ORF">CM83_104371</name>
</gene>
<dbReference type="EMBL" id="GBHO01005536">
    <property type="protein sequence ID" value="JAG38068.1"/>
    <property type="molecule type" value="Transcribed_RNA"/>
</dbReference>